<sequence>MTRQESGSASCERTWRPVPLSRWRWRRWFRAHTRLAVLGVFWGGYPRERGAGSLGMFRCPVEEPACGFSRGRDFRQRLGYASHEIEKTAKELTQLWLQFRCAQEINE</sequence>
<reference evidence="3" key="3">
    <citation type="journal article" date="2005" name="Nature">
        <title>The map-based sequence of the rice genome.</title>
        <authorList>
            <consortium name="International rice genome sequencing project (IRGSP)"/>
            <person name="Matsumoto T."/>
            <person name="Wu J."/>
            <person name="Kanamori H."/>
            <person name="Katayose Y."/>
            <person name="Fujisawa M."/>
            <person name="Namiki N."/>
            <person name="Mizuno H."/>
            <person name="Yamamoto K."/>
            <person name="Antonio B.A."/>
            <person name="Baba T."/>
            <person name="Sakata K."/>
            <person name="Nagamura Y."/>
            <person name="Aoki H."/>
            <person name="Arikawa K."/>
            <person name="Arita K."/>
            <person name="Bito T."/>
            <person name="Chiden Y."/>
            <person name="Fujitsuka N."/>
            <person name="Fukunaka R."/>
            <person name="Hamada M."/>
            <person name="Harada C."/>
            <person name="Hayashi A."/>
            <person name="Hijishita S."/>
            <person name="Honda M."/>
            <person name="Hosokawa S."/>
            <person name="Ichikawa Y."/>
            <person name="Idonuma A."/>
            <person name="Iijima M."/>
            <person name="Ikeda M."/>
            <person name="Ikeno M."/>
            <person name="Ito K."/>
            <person name="Ito S."/>
            <person name="Ito T."/>
            <person name="Ito Y."/>
            <person name="Ito Y."/>
            <person name="Iwabuchi A."/>
            <person name="Kamiya K."/>
            <person name="Karasawa W."/>
            <person name="Kurita K."/>
            <person name="Katagiri S."/>
            <person name="Kikuta A."/>
            <person name="Kobayashi H."/>
            <person name="Kobayashi N."/>
            <person name="Machita K."/>
            <person name="Maehara T."/>
            <person name="Masukawa M."/>
            <person name="Mizubayashi T."/>
            <person name="Mukai Y."/>
            <person name="Nagasaki H."/>
            <person name="Nagata Y."/>
            <person name="Naito S."/>
            <person name="Nakashima M."/>
            <person name="Nakama Y."/>
            <person name="Nakamichi Y."/>
            <person name="Nakamura M."/>
            <person name="Meguro A."/>
            <person name="Negishi M."/>
            <person name="Ohta I."/>
            <person name="Ohta T."/>
            <person name="Okamoto M."/>
            <person name="Ono N."/>
            <person name="Saji S."/>
            <person name="Sakaguchi M."/>
            <person name="Sakai K."/>
            <person name="Shibata M."/>
            <person name="Shimokawa T."/>
            <person name="Song J."/>
            <person name="Takazaki Y."/>
            <person name="Terasawa K."/>
            <person name="Tsugane M."/>
            <person name="Tsuji K."/>
            <person name="Ueda S."/>
            <person name="Waki K."/>
            <person name="Yamagata H."/>
            <person name="Yamamoto M."/>
            <person name="Yamamoto S."/>
            <person name="Yamane H."/>
            <person name="Yoshiki S."/>
            <person name="Yoshihara R."/>
            <person name="Yukawa K."/>
            <person name="Zhong H."/>
            <person name="Yano M."/>
            <person name="Yuan Q."/>
            <person name="Ouyang S."/>
            <person name="Liu J."/>
            <person name="Jones K.M."/>
            <person name="Gansberger K."/>
            <person name="Moffat K."/>
            <person name="Hill J."/>
            <person name="Bera J."/>
            <person name="Fadrosh D."/>
            <person name="Jin S."/>
            <person name="Johri S."/>
            <person name="Kim M."/>
            <person name="Overton L."/>
            <person name="Reardon M."/>
            <person name="Tsitrin T."/>
            <person name="Vuong H."/>
            <person name="Weaver B."/>
            <person name="Ciecko A."/>
            <person name="Tallon L."/>
            <person name="Jackson J."/>
            <person name="Pai G."/>
            <person name="Aken S.V."/>
            <person name="Utterback T."/>
            <person name="Reidmuller S."/>
            <person name="Feldblyum T."/>
            <person name="Hsiao J."/>
            <person name="Zismann V."/>
            <person name="Iobst S."/>
            <person name="de Vazeille A.R."/>
            <person name="Buell C.R."/>
            <person name="Ying K."/>
            <person name="Li Y."/>
            <person name="Lu T."/>
            <person name="Huang Y."/>
            <person name="Zhao Q."/>
            <person name="Feng Q."/>
            <person name="Zhang L."/>
            <person name="Zhu J."/>
            <person name="Weng Q."/>
            <person name="Mu J."/>
            <person name="Lu Y."/>
            <person name="Fan D."/>
            <person name="Liu Y."/>
            <person name="Guan J."/>
            <person name="Zhang Y."/>
            <person name="Yu S."/>
            <person name="Liu X."/>
            <person name="Zhang Y."/>
            <person name="Hong G."/>
            <person name="Han B."/>
            <person name="Choisne N."/>
            <person name="Demange N."/>
            <person name="Orjeda G."/>
            <person name="Samain S."/>
            <person name="Cattolico L."/>
            <person name="Pelletier E."/>
            <person name="Couloux A."/>
            <person name="Segurens B."/>
            <person name="Wincker P."/>
            <person name="D'Hont A."/>
            <person name="Scarpelli C."/>
            <person name="Weissenbach J."/>
            <person name="Salanoubat M."/>
            <person name="Quetier F."/>
            <person name="Yu Y."/>
            <person name="Kim H.R."/>
            <person name="Rambo T."/>
            <person name="Currie J."/>
            <person name="Collura K."/>
            <person name="Luo M."/>
            <person name="Yang T."/>
            <person name="Ammiraju J.S.S."/>
            <person name="Engler F."/>
            <person name="Soderlund C."/>
            <person name="Wing R.A."/>
            <person name="Palmer L.E."/>
            <person name="de la Bastide M."/>
            <person name="Spiegel L."/>
            <person name="Nascimento L."/>
            <person name="Zutavern T."/>
            <person name="O'Shaughnessy A."/>
            <person name="Dike S."/>
            <person name="Dedhia N."/>
            <person name="Preston R."/>
            <person name="Balija V."/>
            <person name="McCombie W.R."/>
            <person name="Chow T."/>
            <person name="Chen H."/>
            <person name="Chung M."/>
            <person name="Chen C."/>
            <person name="Shaw J."/>
            <person name="Wu H."/>
            <person name="Hsiao K."/>
            <person name="Chao Y."/>
            <person name="Chu M."/>
            <person name="Cheng C."/>
            <person name="Hour A."/>
            <person name="Lee P."/>
            <person name="Lin S."/>
            <person name="Lin Y."/>
            <person name="Liou J."/>
            <person name="Liu S."/>
            <person name="Hsing Y."/>
            <person name="Raghuvanshi S."/>
            <person name="Mohanty A."/>
            <person name="Bharti A.K."/>
            <person name="Gaur A."/>
            <person name="Gupta V."/>
            <person name="Kumar D."/>
            <person name="Ravi V."/>
            <person name="Vij S."/>
            <person name="Kapur A."/>
            <person name="Khurana P."/>
            <person name="Khurana P."/>
            <person name="Khurana J.P."/>
            <person name="Tyagi A.K."/>
            <person name="Gaikwad K."/>
            <person name="Singh A."/>
            <person name="Dalal V."/>
            <person name="Srivastava S."/>
            <person name="Dixit A."/>
            <person name="Pal A.K."/>
            <person name="Ghazi I.A."/>
            <person name="Yadav M."/>
            <person name="Pandit A."/>
            <person name="Bhargava A."/>
            <person name="Sureshbabu K."/>
            <person name="Batra K."/>
            <person name="Sharma T.R."/>
            <person name="Mohapatra T."/>
            <person name="Singh N.K."/>
            <person name="Messing J."/>
            <person name="Nelson A.B."/>
            <person name="Fuks G."/>
            <person name="Kavchok S."/>
            <person name="Keizer G."/>
            <person name="Linton E."/>
            <person name="Llaca V."/>
            <person name="Song R."/>
            <person name="Tanyolac B."/>
            <person name="Young S."/>
            <person name="Ho-Il K."/>
            <person name="Hahn J.H."/>
            <person name="Sangsakoo G."/>
            <person name="Vanavichit A."/>
            <person name="de Mattos Luiz.A.T."/>
            <person name="Zimmer P.D."/>
            <person name="Malone G."/>
            <person name="Dellagostin O."/>
            <person name="de Oliveira A.C."/>
            <person name="Bevan M."/>
            <person name="Bancroft I."/>
            <person name="Minx P."/>
            <person name="Cordum H."/>
            <person name="Wilson R."/>
            <person name="Cheng Z."/>
            <person name="Jin W."/>
            <person name="Jiang J."/>
            <person name="Leong S.A."/>
            <person name="Iwama H."/>
            <person name="Gojobori T."/>
            <person name="Itoh T."/>
            <person name="Niimura Y."/>
            <person name="Fujii Y."/>
            <person name="Habara T."/>
            <person name="Sakai H."/>
            <person name="Sato Y."/>
            <person name="Wilson G."/>
            <person name="Kumar K."/>
            <person name="McCouch S."/>
            <person name="Juretic N."/>
            <person name="Hoen D."/>
            <person name="Wright S."/>
            <person name="Bruskiewich R."/>
            <person name="Bureau T."/>
            <person name="Miyao A."/>
            <person name="Hirochika H."/>
            <person name="Nishikawa T."/>
            <person name="Kadowaki K."/>
            <person name="Sugiura M."/>
            <person name="Burr B."/>
            <person name="Sasaki T."/>
        </authorList>
    </citation>
    <scope>NUCLEOTIDE SEQUENCE [LARGE SCALE GENOMIC DNA]</scope>
    <source>
        <strain evidence="3">cv. Nipponbare</strain>
    </source>
</reference>
<evidence type="ECO:0000313" key="3">
    <source>
        <dbReference type="Proteomes" id="UP000000763"/>
    </source>
</evidence>
<organism evidence="1 3">
    <name type="scientific">Oryza sativa subsp. japonica</name>
    <name type="common">Rice</name>
    <dbReference type="NCBI Taxonomy" id="39947"/>
    <lineage>
        <taxon>Eukaryota</taxon>
        <taxon>Viridiplantae</taxon>
        <taxon>Streptophyta</taxon>
        <taxon>Embryophyta</taxon>
        <taxon>Tracheophyta</taxon>
        <taxon>Spermatophyta</taxon>
        <taxon>Magnoliopsida</taxon>
        <taxon>Liliopsida</taxon>
        <taxon>Poales</taxon>
        <taxon>Poaceae</taxon>
        <taxon>BOP clade</taxon>
        <taxon>Oryzoideae</taxon>
        <taxon>Oryzeae</taxon>
        <taxon>Oryzinae</taxon>
        <taxon>Oryza</taxon>
        <taxon>Oryza sativa</taxon>
    </lineage>
</organism>
<accession>Q7X6K4</accession>
<proteinExistence type="predicted"/>
<protein>
    <submittedName>
        <fullName evidence="1">Uncharacterized protein</fullName>
    </submittedName>
</protein>
<dbReference type="Proteomes" id="UP000000763">
    <property type="component" value="Chromosome 7"/>
</dbReference>
<dbReference type="AlphaFoldDB" id="Q7X6K4"/>
<evidence type="ECO:0000313" key="1">
    <source>
        <dbReference type="EMBL" id="BAC79850.1"/>
    </source>
</evidence>
<gene>
    <name evidence="1" type="primary">P0470D12.147</name>
    <name evidence="2" type="ORF">P0304A10.4</name>
</gene>
<reference evidence="1" key="1">
    <citation type="submission" date="2001-10" db="EMBL/GenBank/DDBJ databases">
        <title>Oryza sativa nipponbare(GA3) genomic DNA, chromosome 7, PAC clone:P0470D12.</title>
        <authorList>
            <person name="Sasaki T."/>
            <person name="Matsumoto T."/>
            <person name="Yamamoto K."/>
        </authorList>
    </citation>
    <scope>NUCLEOTIDE SEQUENCE</scope>
</reference>
<evidence type="ECO:0000313" key="2">
    <source>
        <dbReference type="EMBL" id="BAC80134.1"/>
    </source>
</evidence>
<dbReference type="EMBL" id="AP006269">
    <property type="protein sequence ID" value="BAC80134.1"/>
    <property type="molecule type" value="Genomic_DNA"/>
</dbReference>
<name>Q7X6K4_ORYSJ</name>
<dbReference type="EMBL" id="AP004300">
    <property type="protein sequence ID" value="BAC79850.1"/>
    <property type="molecule type" value="Genomic_DNA"/>
</dbReference>
<reference evidence="2" key="2">
    <citation type="submission" date="2003-03" db="EMBL/GenBank/DDBJ databases">
        <title>Oryza sativa nipponbare(GA3) genomic DNA, chromosome 7, PAC clone:P0304A10.</title>
        <authorList>
            <person name="Sasaki T."/>
            <person name="Matsumoto T."/>
            <person name="Katayose Y."/>
        </authorList>
    </citation>
    <scope>NUCLEOTIDE SEQUENCE</scope>
</reference>
<reference evidence="3" key="4">
    <citation type="journal article" date="2008" name="Nucleic Acids Res.">
        <title>The rice annotation project database (RAP-DB): 2008 update.</title>
        <authorList>
            <consortium name="The rice annotation project (RAP)"/>
        </authorList>
    </citation>
    <scope>GENOME REANNOTATION</scope>
    <source>
        <strain evidence="3">cv. Nipponbare</strain>
    </source>
</reference>